<sequence>MKTDVLIIGGGVIGCAVAYELARYELDVTVVEKNSDIANGTSKANSGICHNGMGEKPGTICSSYVTRGYALMKDLCEQLYVPYSHCVGSVTAAFNDEELKKLERAKMAGEMLGIHDTRIVHGDELFDLEPGLNRAVKYALYNPGLSTVSSYELTIALGESAAINGVHFLLDCAVTSIECSGGKVECVRTTRGDIQPQVVINAAGLYADRIAAMVEEIDFEIRPRKGEYFLYDKKCRGAIRHIVSDLGSEHSKAMIIAPTVHGNILAGSSATMIERKDDLATHGDKLDMIYDTFISRMIPALPRAGQVITTFAGNRAAATSEDFIIQHARTVKGFINLAGMQSPALTSAPAIAQDTAEMVAECGLKLTPRKDYKPFRPKPVRISELTPDELNALIRRNPDYGEIICRCETISKGEILDAIRSPIPAFTVDAVKRRTRAGMGRCQGGFCGPRVMDIIARELGKDMTAVNKSNQGSYMVVSRTKEAQK</sequence>
<dbReference type="Pfam" id="PF01266">
    <property type="entry name" value="DAO"/>
    <property type="match status" value="1"/>
</dbReference>
<gene>
    <name evidence="3" type="ORF">IAA83_08930</name>
</gene>
<dbReference type="Gene3D" id="3.50.50.60">
    <property type="entry name" value="FAD/NAD(P)-binding domain"/>
    <property type="match status" value="1"/>
</dbReference>
<protein>
    <submittedName>
        <fullName evidence="3">NAD(P)/FAD-dependent oxidoreductase</fullName>
    </submittedName>
</protein>
<organism evidence="3 4">
    <name type="scientific">Candidatus Avoscillospira avistercoris</name>
    <dbReference type="NCBI Taxonomy" id="2840707"/>
    <lineage>
        <taxon>Bacteria</taxon>
        <taxon>Bacillati</taxon>
        <taxon>Bacillota</taxon>
        <taxon>Clostridia</taxon>
        <taxon>Eubacteriales</taxon>
        <taxon>Oscillospiraceae</taxon>
        <taxon>Oscillospiraceae incertae sedis</taxon>
        <taxon>Candidatus Avoscillospira</taxon>
    </lineage>
</organism>
<proteinExistence type="predicted"/>
<evidence type="ECO:0000259" key="1">
    <source>
        <dbReference type="Pfam" id="PF01266"/>
    </source>
</evidence>
<evidence type="ECO:0000259" key="2">
    <source>
        <dbReference type="Pfam" id="PF04324"/>
    </source>
</evidence>
<dbReference type="Pfam" id="PF04324">
    <property type="entry name" value="Fer2_BFD"/>
    <property type="match status" value="1"/>
</dbReference>
<dbReference type="InterPro" id="IPR036188">
    <property type="entry name" value="FAD/NAD-bd_sf"/>
</dbReference>
<dbReference type="EMBL" id="DVJJ01000136">
    <property type="protein sequence ID" value="HIS65476.1"/>
    <property type="molecule type" value="Genomic_DNA"/>
</dbReference>
<dbReference type="PROSITE" id="PS51257">
    <property type="entry name" value="PROKAR_LIPOPROTEIN"/>
    <property type="match status" value="1"/>
</dbReference>
<dbReference type="InterPro" id="IPR052745">
    <property type="entry name" value="G3P_Oxidase/Oxidoreductase"/>
</dbReference>
<accession>A0A9D1FBX8</accession>
<dbReference type="Gene3D" id="3.30.9.10">
    <property type="entry name" value="D-Amino Acid Oxidase, subunit A, domain 2"/>
    <property type="match status" value="1"/>
</dbReference>
<dbReference type="PANTHER" id="PTHR42720">
    <property type="entry name" value="GLYCEROL-3-PHOSPHATE DEHYDROGENASE"/>
    <property type="match status" value="1"/>
</dbReference>
<dbReference type="AlphaFoldDB" id="A0A9D1FBX8"/>
<dbReference type="PANTHER" id="PTHR42720:SF1">
    <property type="entry name" value="GLYCEROL 3-PHOSPHATE OXIDASE"/>
    <property type="match status" value="1"/>
</dbReference>
<comment type="caution">
    <text evidence="3">The sequence shown here is derived from an EMBL/GenBank/DDBJ whole genome shotgun (WGS) entry which is preliminary data.</text>
</comment>
<dbReference type="InterPro" id="IPR041854">
    <property type="entry name" value="BFD-like_2Fe2S-bd_dom_sf"/>
</dbReference>
<dbReference type="SUPFAM" id="SSF51905">
    <property type="entry name" value="FAD/NAD(P)-binding domain"/>
    <property type="match status" value="1"/>
</dbReference>
<name>A0A9D1FBX8_9FIRM</name>
<feature type="domain" description="FAD dependent oxidoreductase" evidence="1">
    <location>
        <begin position="4"/>
        <end position="358"/>
    </location>
</feature>
<evidence type="ECO:0000313" key="3">
    <source>
        <dbReference type="EMBL" id="HIS65476.1"/>
    </source>
</evidence>
<feature type="domain" description="BFD-like [2Fe-2S]-binding" evidence="2">
    <location>
        <begin position="403"/>
        <end position="456"/>
    </location>
</feature>
<dbReference type="Gene3D" id="1.10.10.1100">
    <property type="entry name" value="BFD-like [2Fe-2S]-binding domain"/>
    <property type="match status" value="1"/>
</dbReference>
<evidence type="ECO:0000313" key="4">
    <source>
        <dbReference type="Proteomes" id="UP000886741"/>
    </source>
</evidence>
<dbReference type="InterPro" id="IPR007419">
    <property type="entry name" value="BFD-like_2Fe2S-bd_dom"/>
</dbReference>
<dbReference type="Proteomes" id="UP000886741">
    <property type="component" value="Unassembled WGS sequence"/>
</dbReference>
<dbReference type="CDD" id="cd19946">
    <property type="entry name" value="GlpA-like_Fer2_BFD-like"/>
    <property type="match status" value="1"/>
</dbReference>
<dbReference type="InterPro" id="IPR006076">
    <property type="entry name" value="FAD-dep_OxRdtase"/>
</dbReference>
<reference evidence="3" key="1">
    <citation type="submission" date="2020-10" db="EMBL/GenBank/DDBJ databases">
        <authorList>
            <person name="Gilroy R."/>
        </authorList>
    </citation>
    <scope>NUCLEOTIDE SEQUENCE</scope>
    <source>
        <strain evidence="3">ChiBcec16-1751</strain>
    </source>
</reference>
<reference evidence="3" key="2">
    <citation type="journal article" date="2021" name="PeerJ">
        <title>Extensive microbial diversity within the chicken gut microbiome revealed by metagenomics and culture.</title>
        <authorList>
            <person name="Gilroy R."/>
            <person name="Ravi A."/>
            <person name="Getino M."/>
            <person name="Pursley I."/>
            <person name="Horton D.L."/>
            <person name="Alikhan N.F."/>
            <person name="Baker D."/>
            <person name="Gharbi K."/>
            <person name="Hall N."/>
            <person name="Watson M."/>
            <person name="Adriaenssens E.M."/>
            <person name="Foster-Nyarko E."/>
            <person name="Jarju S."/>
            <person name="Secka A."/>
            <person name="Antonio M."/>
            <person name="Oren A."/>
            <person name="Chaudhuri R.R."/>
            <person name="La Ragione R."/>
            <person name="Hildebrand F."/>
            <person name="Pallen M.J."/>
        </authorList>
    </citation>
    <scope>NUCLEOTIDE SEQUENCE</scope>
    <source>
        <strain evidence="3">ChiBcec16-1751</strain>
    </source>
</reference>